<dbReference type="CDD" id="cd02120">
    <property type="entry name" value="PA_subtilisin_like"/>
    <property type="match status" value="1"/>
</dbReference>
<feature type="compositionally biased region" description="Low complexity" evidence="11">
    <location>
        <begin position="321"/>
        <end position="331"/>
    </location>
</feature>
<dbReference type="Pfam" id="PF02225">
    <property type="entry name" value="PA"/>
    <property type="match status" value="1"/>
</dbReference>
<sequence length="1539" mass="156560">MGRPATGRPVRGSARPRSCIRPKASVTTSATTPVPRRARTFRLLAAVSAAIAVTAAGMMTTTSAIAAGSPATIGTAPAATPLSPEPTDLPDGRYIVTLRDEAVATYGGGLAKLPGTAPTRGGDLDIDSRRVVDYSAYLERTHESVADSVDAIITTSYTITTNGFSSALTGAQAAALTADPRVASVVPDELLHLTATSSTDFLGLGGDGGVWEETGGVASAGEGIVIGVIDSGIAPENPSFDGDALGSAPGAAPYLDGDAIVFEKSDGGVFRGACESGDGFDANDCNTKLVTARYFVDNYGGDYIGHDRGEYLSPRDGSGHGSHTSSTAAGDADVTATVAGRELGAFSGVVPGAKIAMYKACWTGPTVGDDGCATGDLLEAIDAAVADGVDVINYSIGGGAAQSTLSITDQAFLRAASVGVFVAASAGNDGPGASTADNAAPWITTAAASTIPSYEATVRLGDGTAHLGGSITVPTDAPVTGPVVEAAAVAMPGAEDAALCAPDTLDPSKTAGTIVLCDRGIYDRVAKSAEVERAGGIGVVLVNPQADSLDLDTHSVPTVHVDAGSAAALHAYARNSGATATLEDGNTAGLPSPATPQVAGFSSRGPILADGGDVLKPDVTAPGVAILAAYANADDADPAFALLSGTSMASPHVAGLAALYLGEHPAASPAEIKSALMTTAYDTVGSDGATTSDPFAQGAGHVDPTRYVDPGMLYLNDTDDWYGYAQAVSGVDLGFETIEPSSLNLPSISVGDLAGTETVTRTVTSTGAATYTASPVEVPGITVSVSPTTLTFDEAGQELQYTVTFTRTDAPLDAFATGNLRWTNGDETVTTPLAVRPVSIGVPAEASGEGVDGSVEIPVSVGTTASLDITETGLVKGDVLYGAGRAGVNGAPSTRDRHVIQVPEGTTFARFALDASDDTADLDLHLFMYDEYEQIIPLQQGTTPNADETLDVPGLSAGRYLLEVDFYAGDGDLDYSLTSYLLGKGTTEGALTATPEKLEMTLGEPASVTATWAGLEPGSHYFGRIGFGNTGHSTNLTVTTPGSPVAPTDELALMLDRPWARAGTDVAAHASGLIPGGVFTLALDGTTVVTGFGSAGGTADRAILLPADLAEGEHVVTVTTADGSVDAALNVSELLVFTMIENTQYAADGAATTGFEVLVAGSGDVHVTLTGSAGVLLDEDIAVASDPMFYVDSVRSSRVAVSPGVYTAEAWATASDGSLTQRTTYVFTVELSKPSDITIAANPDDADFADLTFTNRSGDVLETRLRYKLCSGPVVFTTMWIDETVYTETFDMTGATSVELLAADDSVLAFYENEGPARCAADPAISQDFWVTFADGRDTTEAADEEGLAADEPIEMTFSNRYPAWSGGFDFTAGTGNSFYDGRIYEEQVSHDVVTEAGPVVEVPLAVSEGDDYWVRAKYEVLSPDIHISAHRVIYAMPVTLAMLAPVADGEPGDGGPGDGGPGDGGPGDGEPGDGETGPGEPGDGESGGDAGVGETDPDDGLATTGGELLGGLFAATLLLGIGFAAMTTGRRSRDDLRD</sequence>
<dbReference type="InterPro" id="IPR015500">
    <property type="entry name" value="Peptidase_S8_subtilisin-rel"/>
</dbReference>
<dbReference type="PRINTS" id="PR00723">
    <property type="entry name" value="SUBTILISIN"/>
</dbReference>
<dbReference type="PROSITE" id="PS00136">
    <property type="entry name" value="SUBTILASE_ASP"/>
    <property type="match status" value="1"/>
</dbReference>
<feature type="domain" description="PA" evidence="14">
    <location>
        <begin position="479"/>
        <end position="569"/>
    </location>
</feature>
<dbReference type="GO" id="GO:0004252">
    <property type="term" value="F:serine-type endopeptidase activity"/>
    <property type="evidence" value="ECO:0007669"/>
    <property type="project" value="UniProtKB-UniRule"/>
</dbReference>
<feature type="active site" description="Charge relay system" evidence="8 9">
    <location>
        <position position="320"/>
    </location>
</feature>
<feature type="region of interest" description="Disordered" evidence="11">
    <location>
        <begin position="310"/>
        <end position="331"/>
    </location>
</feature>
<dbReference type="InterPro" id="IPR010259">
    <property type="entry name" value="S8pro/Inhibitor_I9"/>
</dbReference>
<evidence type="ECO:0000259" key="16">
    <source>
        <dbReference type="Pfam" id="PF17766"/>
    </source>
</evidence>
<dbReference type="InterPro" id="IPR037045">
    <property type="entry name" value="S8pro/Inhibitor_I9_sf"/>
</dbReference>
<feature type="transmembrane region" description="Helical" evidence="12">
    <location>
        <begin position="1509"/>
        <end position="1528"/>
    </location>
</feature>
<dbReference type="SUPFAM" id="SSF52743">
    <property type="entry name" value="Subtilisin-like"/>
    <property type="match status" value="1"/>
</dbReference>
<dbReference type="Pfam" id="PF17766">
    <property type="entry name" value="fn3_6"/>
    <property type="match status" value="1"/>
</dbReference>
<evidence type="ECO:0000256" key="9">
    <source>
        <dbReference type="PROSITE-ProRule" id="PRU01240"/>
    </source>
</evidence>
<keyword evidence="12" id="KW-0812">Transmembrane</keyword>
<evidence type="ECO:0000256" key="2">
    <source>
        <dbReference type="ARBA" id="ARBA00011073"/>
    </source>
</evidence>
<dbReference type="Gene3D" id="2.60.40.2310">
    <property type="match status" value="1"/>
</dbReference>
<dbReference type="InterPro" id="IPR036852">
    <property type="entry name" value="Peptidase_S8/S53_dom_sf"/>
</dbReference>
<reference evidence="17 18" key="1">
    <citation type="submission" date="2018-12" db="EMBL/GenBank/DDBJ databases">
        <authorList>
            <person name="Li F."/>
        </authorList>
    </citation>
    <scope>NUCLEOTIDE SEQUENCE [LARGE SCALE GENOMIC DNA]</scope>
    <source>
        <strain evidence="17 18">11W25H-1</strain>
    </source>
</reference>
<dbReference type="InterPro" id="IPR000209">
    <property type="entry name" value="Peptidase_S8/S53_dom"/>
</dbReference>
<feature type="compositionally biased region" description="Gly residues" evidence="11">
    <location>
        <begin position="1453"/>
        <end position="1492"/>
    </location>
</feature>
<protein>
    <submittedName>
        <fullName evidence="17">S8 family peptidase</fullName>
    </submittedName>
</protein>
<evidence type="ECO:0000256" key="1">
    <source>
        <dbReference type="ARBA" id="ARBA00004613"/>
    </source>
</evidence>
<dbReference type="GO" id="GO:0005576">
    <property type="term" value="C:extracellular region"/>
    <property type="evidence" value="ECO:0007669"/>
    <property type="project" value="UniProtKB-SubCell"/>
</dbReference>
<dbReference type="PROSITE" id="PS00138">
    <property type="entry name" value="SUBTILASE_SER"/>
    <property type="match status" value="1"/>
</dbReference>
<dbReference type="Pfam" id="PF00082">
    <property type="entry name" value="Peptidase_S8"/>
    <property type="match status" value="1"/>
</dbReference>
<dbReference type="InterPro" id="IPR003137">
    <property type="entry name" value="PA_domain"/>
</dbReference>
<feature type="domain" description="Inhibitor I9" evidence="15">
    <location>
        <begin position="94"/>
        <end position="193"/>
    </location>
</feature>
<dbReference type="Gene3D" id="3.50.30.30">
    <property type="match status" value="1"/>
</dbReference>
<evidence type="ECO:0000259" key="13">
    <source>
        <dbReference type="Pfam" id="PF00082"/>
    </source>
</evidence>
<feature type="region of interest" description="Disordered" evidence="11">
    <location>
        <begin position="1448"/>
        <end position="1505"/>
    </location>
</feature>
<dbReference type="OrthoDB" id="614750at2"/>
<dbReference type="Gene3D" id="3.30.70.80">
    <property type="entry name" value="Peptidase S8 propeptide/proteinase inhibitor I9"/>
    <property type="match status" value="1"/>
</dbReference>
<dbReference type="InterPro" id="IPR041469">
    <property type="entry name" value="Subtilisin-like_FN3"/>
</dbReference>
<dbReference type="GO" id="GO:0006508">
    <property type="term" value="P:proteolysis"/>
    <property type="evidence" value="ECO:0007669"/>
    <property type="project" value="UniProtKB-KW"/>
</dbReference>
<feature type="region of interest" description="Disordered" evidence="11">
    <location>
        <begin position="1"/>
        <end position="32"/>
    </location>
</feature>
<keyword evidence="12" id="KW-0472">Membrane</keyword>
<evidence type="ECO:0000256" key="5">
    <source>
        <dbReference type="ARBA" id="ARBA00022801"/>
    </source>
</evidence>
<dbReference type="PROSITE" id="PS51892">
    <property type="entry name" value="SUBTILASE"/>
    <property type="match status" value="1"/>
</dbReference>
<keyword evidence="12" id="KW-1133">Transmembrane helix</keyword>
<evidence type="ECO:0000313" key="18">
    <source>
        <dbReference type="Proteomes" id="UP000288547"/>
    </source>
</evidence>
<evidence type="ECO:0000256" key="3">
    <source>
        <dbReference type="ARBA" id="ARBA00022670"/>
    </source>
</evidence>
<name>A0A444PT78_9MICO</name>
<keyword evidence="3 9" id="KW-0645">Protease</keyword>
<comment type="caution">
    <text evidence="17">The sequence shown here is derived from an EMBL/GenBank/DDBJ whole genome shotgun (WGS) entry which is preliminary data.</text>
</comment>
<accession>A0A444PT78</accession>
<feature type="domain" description="Subtilisin-like protease fibronectin type-III" evidence="16">
    <location>
        <begin position="743"/>
        <end position="835"/>
    </location>
</feature>
<keyword evidence="5 9" id="KW-0378">Hydrolase</keyword>
<dbReference type="CDD" id="cd04852">
    <property type="entry name" value="Peptidases_S8_3"/>
    <property type="match status" value="1"/>
</dbReference>
<dbReference type="InterPro" id="IPR045051">
    <property type="entry name" value="SBT"/>
</dbReference>
<dbReference type="Gene3D" id="3.40.50.200">
    <property type="entry name" value="Peptidase S8/S53 domain"/>
    <property type="match status" value="1"/>
</dbReference>
<evidence type="ECO:0000256" key="6">
    <source>
        <dbReference type="ARBA" id="ARBA00022825"/>
    </source>
</evidence>
<keyword evidence="6 9" id="KW-0720">Serine protease</keyword>
<keyword evidence="7" id="KW-0325">Glycoprotein</keyword>
<dbReference type="Pfam" id="PF05922">
    <property type="entry name" value="Inhibitor_I9"/>
    <property type="match status" value="1"/>
</dbReference>
<evidence type="ECO:0000313" key="17">
    <source>
        <dbReference type="EMBL" id="RWZ51073.1"/>
    </source>
</evidence>
<evidence type="ECO:0000256" key="11">
    <source>
        <dbReference type="SAM" id="MobiDB-lite"/>
    </source>
</evidence>
<keyword evidence="4" id="KW-0732">Signal</keyword>
<evidence type="ECO:0000259" key="14">
    <source>
        <dbReference type="Pfam" id="PF02225"/>
    </source>
</evidence>
<evidence type="ECO:0000256" key="12">
    <source>
        <dbReference type="SAM" id="Phobius"/>
    </source>
</evidence>
<evidence type="ECO:0000256" key="7">
    <source>
        <dbReference type="ARBA" id="ARBA00023180"/>
    </source>
</evidence>
<proteinExistence type="inferred from homology"/>
<organism evidence="17 18">
    <name type="scientific">Labedella phragmitis</name>
    <dbReference type="NCBI Taxonomy" id="2498849"/>
    <lineage>
        <taxon>Bacteria</taxon>
        <taxon>Bacillati</taxon>
        <taxon>Actinomycetota</taxon>
        <taxon>Actinomycetes</taxon>
        <taxon>Micrococcales</taxon>
        <taxon>Microbacteriaceae</taxon>
        <taxon>Labedella</taxon>
    </lineage>
</organism>
<evidence type="ECO:0000256" key="10">
    <source>
        <dbReference type="RuleBase" id="RU003355"/>
    </source>
</evidence>
<evidence type="ECO:0000256" key="4">
    <source>
        <dbReference type="ARBA" id="ARBA00022729"/>
    </source>
</evidence>
<dbReference type="InterPro" id="IPR023828">
    <property type="entry name" value="Peptidase_S8_Ser-AS"/>
</dbReference>
<evidence type="ECO:0000259" key="15">
    <source>
        <dbReference type="Pfam" id="PF05922"/>
    </source>
</evidence>
<dbReference type="Gene3D" id="2.60.120.380">
    <property type="match status" value="1"/>
</dbReference>
<feature type="active site" description="Charge relay system" evidence="8 9">
    <location>
        <position position="647"/>
    </location>
</feature>
<dbReference type="InterPro" id="IPR034197">
    <property type="entry name" value="Peptidases_S8_3"/>
</dbReference>
<gene>
    <name evidence="17" type="ORF">ELQ90_09775</name>
</gene>
<keyword evidence="18" id="KW-1185">Reference proteome</keyword>
<comment type="subcellular location">
    <subcellularLocation>
        <location evidence="1">Secreted</location>
    </subcellularLocation>
</comment>
<dbReference type="EMBL" id="RZNB01000003">
    <property type="protein sequence ID" value="RWZ51073.1"/>
    <property type="molecule type" value="Genomic_DNA"/>
</dbReference>
<dbReference type="Proteomes" id="UP000288547">
    <property type="component" value="Unassembled WGS sequence"/>
</dbReference>
<feature type="active site" description="Charge relay system" evidence="8 9">
    <location>
        <position position="230"/>
    </location>
</feature>
<comment type="similarity">
    <text evidence="2 9 10">Belongs to the peptidase S8 family.</text>
</comment>
<dbReference type="InterPro" id="IPR023827">
    <property type="entry name" value="Peptidase_S8_Asp-AS"/>
</dbReference>
<dbReference type="PANTHER" id="PTHR10795">
    <property type="entry name" value="PROPROTEIN CONVERTASE SUBTILISIN/KEXIN"/>
    <property type="match status" value="1"/>
</dbReference>
<evidence type="ECO:0000256" key="8">
    <source>
        <dbReference type="PIRSR" id="PIRSR615500-1"/>
    </source>
</evidence>
<feature type="domain" description="Peptidase S8/S53" evidence="13">
    <location>
        <begin position="221"/>
        <end position="700"/>
    </location>
</feature>